<feature type="transmembrane region" description="Helical" evidence="1">
    <location>
        <begin position="12"/>
        <end position="31"/>
    </location>
</feature>
<dbReference type="KEGG" id="nhy:JQS43_15640"/>
<keyword evidence="3" id="KW-1185">Reference proteome</keyword>
<name>A0A895Y5T1_9ACTN</name>
<sequence>MTGRLARRAAGAAGLGLLASAFIYLALAVGGLHAPYWQLWLSCTALLVLFALLGARGDPAEPLRPVSLAEPETQQRPYRQMERWEWRLATTHGDPAWYARVVHPRLVTLVGQRLWQRHGVSLSRDPARAREVLGADLADFLAAPPATATPSPAELSRLTTRIEEI</sequence>
<dbReference type="RefSeq" id="WP_239675141.1">
    <property type="nucleotide sequence ID" value="NZ_CP070499.1"/>
</dbReference>
<gene>
    <name evidence="2" type="ORF">JQS43_15640</name>
</gene>
<keyword evidence="1" id="KW-1133">Transmembrane helix</keyword>
<dbReference type="AlphaFoldDB" id="A0A895Y5T1"/>
<keyword evidence="1" id="KW-0472">Membrane</keyword>
<reference evidence="2" key="1">
    <citation type="submission" date="2021-02" db="EMBL/GenBank/DDBJ databases">
        <title>Natrosporangium hydrolyticum gen. nov., sp. nov, a haloalkaliphilic actinobacterium from a soda solonchak soil.</title>
        <authorList>
            <person name="Sorokin D.Y."/>
            <person name="Khijniak T.V."/>
            <person name="Zakharycheva A.P."/>
            <person name="Boueva O.V."/>
            <person name="Ariskina E.V."/>
            <person name="Hahnke R.L."/>
            <person name="Bunk B."/>
            <person name="Sproer C."/>
            <person name="Schumann P."/>
            <person name="Evtushenko L.I."/>
            <person name="Kublanov I.V."/>
        </authorList>
    </citation>
    <scope>NUCLEOTIDE SEQUENCE</scope>
    <source>
        <strain evidence="2">DSM 106523</strain>
    </source>
</reference>
<feature type="transmembrane region" description="Helical" evidence="1">
    <location>
        <begin position="37"/>
        <end position="55"/>
    </location>
</feature>
<proteinExistence type="predicted"/>
<organism evidence="2 3">
    <name type="scientific">Natronosporangium hydrolyticum</name>
    <dbReference type="NCBI Taxonomy" id="2811111"/>
    <lineage>
        <taxon>Bacteria</taxon>
        <taxon>Bacillati</taxon>
        <taxon>Actinomycetota</taxon>
        <taxon>Actinomycetes</taxon>
        <taxon>Micromonosporales</taxon>
        <taxon>Micromonosporaceae</taxon>
        <taxon>Natronosporangium</taxon>
    </lineage>
</organism>
<accession>A0A895Y5T1</accession>
<evidence type="ECO:0000256" key="1">
    <source>
        <dbReference type="SAM" id="Phobius"/>
    </source>
</evidence>
<dbReference type="EMBL" id="CP070499">
    <property type="protein sequence ID" value="QSB13077.1"/>
    <property type="molecule type" value="Genomic_DNA"/>
</dbReference>
<protein>
    <submittedName>
        <fullName evidence="2">Uncharacterized protein</fullName>
    </submittedName>
</protein>
<evidence type="ECO:0000313" key="3">
    <source>
        <dbReference type="Proteomes" id="UP000662857"/>
    </source>
</evidence>
<evidence type="ECO:0000313" key="2">
    <source>
        <dbReference type="EMBL" id="QSB13077.1"/>
    </source>
</evidence>
<keyword evidence="1" id="KW-0812">Transmembrane</keyword>
<dbReference type="Proteomes" id="UP000662857">
    <property type="component" value="Chromosome"/>
</dbReference>